<dbReference type="Proteomes" id="UP000054217">
    <property type="component" value="Unassembled WGS sequence"/>
</dbReference>
<evidence type="ECO:0000313" key="2">
    <source>
        <dbReference type="Proteomes" id="UP000054217"/>
    </source>
</evidence>
<dbReference type="AlphaFoldDB" id="A0A0C3NGW8"/>
<reference evidence="1 2" key="1">
    <citation type="submission" date="2014-04" db="EMBL/GenBank/DDBJ databases">
        <authorList>
            <consortium name="DOE Joint Genome Institute"/>
            <person name="Kuo A."/>
            <person name="Kohler A."/>
            <person name="Costa M.D."/>
            <person name="Nagy L.G."/>
            <person name="Floudas D."/>
            <person name="Copeland A."/>
            <person name="Barry K.W."/>
            <person name="Cichocki N."/>
            <person name="Veneault-Fourrey C."/>
            <person name="LaButti K."/>
            <person name="Lindquist E.A."/>
            <person name="Lipzen A."/>
            <person name="Lundell T."/>
            <person name="Morin E."/>
            <person name="Murat C."/>
            <person name="Sun H."/>
            <person name="Tunlid A."/>
            <person name="Henrissat B."/>
            <person name="Grigoriev I.V."/>
            <person name="Hibbett D.S."/>
            <person name="Martin F."/>
            <person name="Nordberg H.P."/>
            <person name="Cantor M.N."/>
            <person name="Hua S.X."/>
        </authorList>
    </citation>
    <scope>NUCLEOTIDE SEQUENCE [LARGE SCALE GENOMIC DNA]</scope>
    <source>
        <strain evidence="1 2">Marx 270</strain>
    </source>
</reference>
<name>A0A0C3NGW8_PISTI</name>
<dbReference type="EMBL" id="KN832082">
    <property type="protein sequence ID" value="KIN94955.1"/>
    <property type="molecule type" value="Genomic_DNA"/>
</dbReference>
<keyword evidence="2" id="KW-1185">Reference proteome</keyword>
<dbReference type="InParanoid" id="A0A0C3NGW8"/>
<proteinExistence type="predicted"/>
<organism evidence="1 2">
    <name type="scientific">Pisolithus tinctorius Marx 270</name>
    <dbReference type="NCBI Taxonomy" id="870435"/>
    <lineage>
        <taxon>Eukaryota</taxon>
        <taxon>Fungi</taxon>
        <taxon>Dikarya</taxon>
        <taxon>Basidiomycota</taxon>
        <taxon>Agaricomycotina</taxon>
        <taxon>Agaricomycetes</taxon>
        <taxon>Agaricomycetidae</taxon>
        <taxon>Boletales</taxon>
        <taxon>Sclerodermatineae</taxon>
        <taxon>Pisolithaceae</taxon>
        <taxon>Pisolithus</taxon>
    </lineage>
</organism>
<dbReference type="HOGENOM" id="CLU_2813414_0_0_1"/>
<gene>
    <name evidence="1" type="ORF">M404DRAFT_34624</name>
</gene>
<evidence type="ECO:0000313" key="1">
    <source>
        <dbReference type="EMBL" id="KIN94955.1"/>
    </source>
</evidence>
<reference evidence="2" key="2">
    <citation type="submission" date="2015-01" db="EMBL/GenBank/DDBJ databases">
        <title>Evolutionary Origins and Diversification of the Mycorrhizal Mutualists.</title>
        <authorList>
            <consortium name="DOE Joint Genome Institute"/>
            <consortium name="Mycorrhizal Genomics Consortium"/>
            <person name="Kohler A."/>
            <person name="Kuo A."/>
            <person name="Nagy L.G."/>
            <person name="Floudas D."/>
            <person name="Copeland A."/>
            <person name="Barry K.W."/>
            <person name="Cichocki N."/>
            <person name="Veneault-Fourrey C."/>
            <person name="LaButti K."/>
            <person name="Lindquist E.A."/>
            <person name="Lipzen A."/>
            <person name="Lundell T."/>
            <person name="Morin E."/>
            <person name="Murat C."/>
            <person name="Riley R."/>
            <person name="Ohm R."/>
            <person name="Sun H."/>
            <person name="Tunlid A."/>
            <person name="Henrissat B."/>
            <person name="Grigoriev I.V."/>
            <person name="Hibbett D.S."/>
            <person name="Martin F."/>
        </authorList>
    </citation>
    <scope>NUCLEOTIDE SEQUENCE [LARGE SCALE GENOMIC DNA]</scope>
    <source>
        <strain evidence="2">Marx 270</strain>
    </source>
</reference>
<protein>
    <submittedName>
        <fullName evidence="1">Uncharacterized protein</fullName>
    </submittedName>
</protein>
<accession>A0A0C3NGW8</accession>
<sequence length="67" mass="7764">MSTSHLNPTNSPERTGWYIFGTPETIKAEKLIAPRYPRHWNFVARLPRGLTNLRSEHSEKVLEAKTM</sequence>